<dbReference type="RefSeq" id="WP_242162506.1">
    <property type="nucleotide sequence ID" value="NZ_JAJMLW010000001.1"/>
</dbReference>
<dbReference type="InterPro" id="IPR052049">
    <property type="entry name" value="Electron_transfer_protein"/>
</dbReference>
<organism evidence="8 9">
    <name type="scientific">Adlercreutzia faecimuris</name>
    <dbReference type="NCBI Taxonomy" id="2897341"/>
    <lineage>
        <taxon>Bacteria</taxon>
        <taxon>Bacillati</taxon>
        <taxon>Actinomycetota</taxon>
        <taxon>Coriobacteriia</taxon>
        <taxon>Eggerthellales</taxon>
        <taxon>Eggerthellaceae</taxon>
        <taxon>Adlercreutzia</taxon>
    </lineage>
</organism>
<keyword evidence="4 7" id="KW-0812">Transmembrane</keyword>
<evidence type="ECO:0000256" key="5">
    <source>
        <dbReference type="ARBA" id="ARBA00022989"/>
    </source>
</evidence>
<feature type="transmembrane region" description="Helical" evidence="7">
    <location>
        <begin position="111"/>
        <end position="132"/>
    </location>
</feature>
<feature type="transmembrane region" description="Helical" evidence="7">
    <location>
        <begin position="144"/>
        <end position="170"/>
    </location>
</feature>
<evidence type="ECO:0000313" key="8">
    <source>
        <dbReference type="EMBL" id="MCI2240863.1"/>
    </source>
</evidence>
<evidence type="ECO:0000256" key="3">
    <source>
        <dbReference type="ARBA" id="ARBA00022475"/>
    </source>
</evidence>
<feature type="transmembrane region" description="Helical" evidence="7">
    <location>
        <begin position="182"/>
        <end position="205"/>
    </location>
</feature>
<dbReference type="Proteomes" id="UP001430755">
    <property type="component" value="Unassembled WGS sequence"/>
</dbReference>
<proteinExistence type="inferred from homology"/>
<accession>A0ABS9WDC6</accession>
<feature type="transmembrane region" description="Helical" evidence="7">
    <location>
        <begin position="279"/>
        <end position="301"/>
    </location>
</feature>
<feature type="transmembrane region" description="Helical" evidence="7">
    <location>
        <begin position="6"/>
        <end position="28"/>
    </location>
</feature>
<feature type="transmembrane region" description="Helical" evidence="7">
    <location>
        <begin position="80"/>
        <end position="104"/>
    </location>
</feature>
<evidence type="ECO:0000313" key="9">
    <source>
        <dbReference type="Proteomes" id="UP001430755"/>
    </source>
</evidence>
<evidence type="ECO:0000256" key="4">
    <source>
        <dbReference type="ARBA" id="ARBA00022692"/>
    </source>
</evidence>
<comment type="subcellular location">
    <subcellularLocation>
        <location evidence="1">Cell membrane</location>
        <topology evidence="1">Multi-pass membrane protein</topology>
    </subcellularLocation>
</comment>
<comment type="caution">
    <text evidence="8">The sequence shown here is derived from an EMBL/GenBank/DDBJ whole genome shotgun (WGS) entry which is preliminary data.</text>
</comment>
<reference evidence="8" key="1">
    <citation type="submission" date="2021-11" db="EMBL/GenBank/DDBJ databases">
        <title>A Novel Adlercreutzia Species, isolated from a Allomyrina dichotoma larva feces.</title>
        <authorList>
            <person name="Suh M.K."/>
        </authorList>
    </citation>
    <scope>NUCLEOTIDE SEQUENCE</scope>
    <source>
        <strain evidence="8">JBNU-10</strain>
    </source>
</reference>
<dbReference type="InterPro" id="IPR005614">
    <property type="entry name" value="NrfD-like"/>
</dbReference>
<dbReference type="Pfam" id="PF03916">
    <property type="entry name" value="NrfD"/>
    <property type="match status" value="1"/>
</dbReference>
<evidence type="ECO:0000256" key="2">
    <source>
        <dbReference type="ARBA" id="ARBA00008929"/>
    </source>
</evidence>
<keyword evidence="5 7" id="KW-1133">Transmembrane helix</keyword>
<keyword evidence="6 7" id="KW-0472">Membrane</keyword>
<feature type="transmembrane region" description="Helical" evidence="7">
    <location>
        <begin position="225"/>
        <end position="244"/>
    </location>
</feature>
<keyword evidence="3" id="KW-1003">Cell membrane</keyword>
<dbReference type="Gene3D" id="1.20.1630.10">
    <property type="entry name" value="Formate dehydrogenase/DMSO reductase domain"/>
    <property type="match status" value="1"/>
</dbReference>
<sequence length="302" mass="30513">MIWDALIACYLFLAGMGAGAFALGAIAGWGKDPALTMKKVGFIVGPVAVAVGTLLLVVDAHAGLQNPLRFFYLITNLNSVMAWGVIILSVFLVVAVIDLALLLVKKETPKWLDGIGVALALCVAAYTGVLLGDAGAAFPLWNMAVLPVLFVVSAASTGIAVVALATHLLAPAEVGRVALLKRAGLVLPLVEGALVIVLLAVTAGAPGSAAAAGQASVAALVSGPYAVAFWLGFVVVGLALPFALELVRARKGAAAPERSVGADVAHDGSGKTLALVGDAGVLVGGFMLRYLVVMAALPVAFM</sequence>
<evidence type="ECO:0000256" key="6">
    <source>
        <dbReference type="ARBA" id="ARBA00023136"/>
    </source>
</evidence>
<evidence type="ECO:0000256" key="1">
    <source>
        <dbReference type="ARBA" id="ARBA00004651"/>
    </source>
</evidence>
<name>A0ABS9WDC6_9ACTN</name>
<keyword evidence="9" id="KW-1185">Reference proteome</keyword>
<feature type="transmembrane region" description="Helical" evidence="7">
    <location>
        <begin position="40"/>
        <end position="60"/>
    </location>
</feature>
<dbReference type="EMBL" id="JAJMLW010000001">
    <property type="protein sequence ID" value="MCI2240863.1"/>
    <property type="molecule type" value="Genomic_DNA"/>
</dbReference>
<gene>
    <name evidence="8" type="primary">nrfD</name>
    <name evidence="8" type="ORF">LPT13_00625</name>
</gene>
<protein>
    <submittedName>
        <fullName evidence="8">Polysulfide reductase NrfD</fullName>
    </submittedName>
</protein>
<dbReference type="PANTHER" id="PTHR34856:SF2">
    <property type="entry name" value="PROTEIN NRFD"/>
    <property type="match status" value="1"/>
</dbReference>
<comment type="similarity">
    <text evidence="2">Belongs to the NrfD family.</text>
</comment>
<dbReference type="PANTHER" id="PTHR34856">
    <property type="entry name" value="PROTEIN NRFD"/>
    <property type="match status" value="1"/>
</dbReference>
<evidence type="ECO:0000256" key="7">
    <source>
        <dbReference type="SAM" id="Phobius"/>
    </source>
</evidence>